<evidence type="ECO:0000313" key="4">
    <source>
        <dbReference type="Proteomes" id="UP000222106"/>
    </source>
</evidence>
<dbReference type="GO" id="GO:0008168">
    <property type="term" value="F:methyltransferase activity"/>
    <property type="evidence" value="ECO:0007669"/>
    <property type="project" value="UniProtKB-KW"/>
</dbReference>
<gene>
    <name evidence="3" type="ORF">ATJ97_1561</name>
</gene>
<dbReference type="InterPro" id="IPR029063">
    <property type="entry name" value="SAM-dependent_MTases_sf"/>
</dbReference>
<comment type="caution">
    <text evidence="3">The sequence shown here is derived from an EMBL/GenBank/DDBJ whole genome shotgun (WGS) entry which is preliminary data.</text>
</comment>
<dbReference type="InterPro" id="IPR052514">
    <property type="entry name" value="SAM-dependent_MTase"/>
</dbReference>
<organism evidence="3 4">
    <name type="scientific">Georgenia soli</name>
    <dbReference type="NCBI Taxonomy" id="638953"/>
    <lineage>
        <taxon>Bacteria</taxon>
        <taxon>Bacillati</taxon>
        <taxon>Actinomycetota</taxon>
        <taxon>Actinomycetes</taxon>
        <taxon>Micrococcales</taxon>
        <taxon>Bogoriellaceae</taxon>
        <taxon>Georgenia</taxon>
    </lineage>
</organism>
<dbReference type="Pfam" id="PF05050">
    <property type="entry name" value="Methyltransf_21"/>
    <property type="match status" value="1"/>
</dbReference>
<dbReference type="PANTHER" id="PTHR34203:SF15">
    <property type="entry name" value="SLL1173 PROTEIN"/>
    <property type="match status" value="1"/>
</dbReference>
<proteinExistence type="predicted"/>
<keyword evidence="4" id="KW-1185">Reference proteome</keyword>
<dbReference type="RefSeq" id="WP_098483232.1">
    <property type="nucleotide sequence ID" value="NZ_PDJI01000004.1"/>
</dbReference>
<sequence>MAHALARARGMFRSLAWSYGTDWGQRRKRAFYGAFVGPGDLAFDVGSHAGNRVLAFRRIGARVVAVEPQPDFVRVLQLLYGRDRGVQIEACAVGAERGTAQMRVSTRTPTVSTLAHSWVDDVQRAASFRATTWDGEVTVTVRTLDELIERHGTPHFCKIDVEGFELEALRGLTRPLPALSFEYIPVVMDRALGCVKRLTELGDYRFTFSRLESFRFATPGWLDAAGISDVLASLPADERPGDVYAVGAGAGRRGGADRPRTGGRSRG</sequence>
<keyword evidence="3" id="KW-0808">Transferase</keyword>
<reference evidence="3 4" key="1">
    <citation type="submission" date="2017-10" db="EMBL/GenBank/DDBJ databases">
        <title>Sequencing the genomes of 1000 actinobacteria strains.</title>
        <authorList>
            <person name="Klenk H.-P."/>
        </authorList>
    </citation>
    <scope>NUCLEOTIDE SEQUENCE [LARGE SCALE GENOMIC DNA]</scope>
    <source>
        <strain evidence="3 4">DSM 21838</strain>
    </source>
</reference>
<dbReference type="NCBIfam" id="TIGR01444">
    <property type="entry name" value="fkbM_fam"/>
    <property type="match status" value="1"/>
</dbReference>
<evidence type="ECO:0000259" key="2">
    <source>
        <dbReference type="Pfam" id="PF05050"/>
    </source>
</evidence>
<accession>A0A2A9EKD0</accession>
<dbReference type="InterPro" id="IPR006342">
    <property type="entry name" value="FkbM_mtfrase"/>
</dbReference>
<evidence type="ECO:0000313" key="3">
    <source>
        <dbReference type="EMBL" id="PFG39066.1"/>
    </source>
</evidence>
<dbReference type="PANTHER" id="PTHR34203">
    <property type="entry name" value="METHYLTRANSFERASE, FKBM FAMILY PROTEIN"/>
    <property type="match status" value="1"/>
</dbReference>
<dbReference type="SUPFAM" id="SSF53335">
    <property type="entry name" value="S-adenosyl-L-methionine-dependent methyltransferases"/>
    <property type="match status" value="1"/>
</dbReference>
<dbReference type="Proteomes" id="UP000222106">
    <property type="component" value="Unassembled WGS sequence"/>
</dbReference>
<dbReference type="OrthoDB" id="7542440at2"/>
<protein>
    <submittedName>
        <fullName evidence="3">FkbM family methyltransferase</fullName>
    </submittedName>
</protein>
<dbReference type="AlphaFoldDB" id="A0A2A9EKD0"/>
<evidence type="ECO:0000256" key="1">
    <source>
        <dbReference type="SAM" id="MobiDB-lite"/>
    </source>
</evidence>
<dbReference type="Gene3D" id="3.40.50.150">
    <property type="entry name" value="Vaccinia Virus protein VP39"/>
    <property type="match status" value="1"/>
</dbReference>
<name>A0A2A9EKD0_9MICO</name>
<dbReference type="EMBL" id="PDJI01000004">
    <property type="protein sequence ID" value="PFG39066.1"/>
    <property type="molecule type" value="Genomic_DNA"/>
</dbReference>
<feature type="domain" description="Methyltransferase FkbM" evidence="2">
    <location>
        <begin position="44"/>
        <end position="174"/>
    </location>
</feature>
<feature type="region of interest" description="Disordered" evidence="1">
    <location>
        <begin position="245"/>
        <end position="267"/>
    </location>
</feature>
<dbReference type="GO" id="GO:0032259">
    <property type="term" value="P:methylation"/>
    <property type="evidence" value="ECO:0007669"/>
    <property type="project" value="UniProtKB-KW"/>
</dbReference>
<keyword evidence="3" id="KW-0489">Methyltransferase</keyword>